<name>T0GEA9_9LEPT</name>
<dbReference type="STRING" id="1049789.LEP1GSC050_1906"/>
<dbReference type="Proteomes" id="UP000015454">
    <property type="component" value="Unassembled WGS sequence"/>
</dbReference>
<dbReference type="InterPro" id="IPR002716">
    <property type="entry name" value="PIN_dom"/>
</dbReference>
<keyword evidence="3" id="KW-1185">Reference proteome</keyword>
<evidence type="ECO:0000313" key="3">
    <source>
        <dbReference type="Proteomes" id="UP000015454"/>
    </source>
</evidence>
<feature type="domain" description="PIN" evidence="1">
    <location>
        <begin position="16"/>
        <end position="133"/>
    </location>
</feature>
<comment type="caution">
    <text evidence="2">The sequence shown here is derived from an EMBL/GenBank/DDBJ whole genome shotgun (WGS) entry which is preliminary data.</text>
</comment>
<dbReference type="Pfam" id="PF13470">
    <property type="entry name" value="PIN_3"/>
    <property type="match status" value="1"/>
</dbReference>
<dbReference type="NCBIfam" id="TIGR00305">
    <property type="entry name" value="putative toxin-antitoxin system toxin component, PIN family"/>
    <property type="match status" value="1"/>
</dbReference>
<dbReference type="PANTHER" id="PTHR34610:SF3">
    <property type="entry name" value="SSL7007 PROTEIN"/>
    <property type="match status" value="1"/>
</dbReference>
<proteinExistence type="predicted"/>
<gene>
    <name evidence="2" type="ORF">LEP1GSC050_1906</name>
</gene>
<reference evidence="2" key="1">
    <citation type="submission" date="2013-05" db="EMBL/GenBank/DDBJ databases">
        <authorList>
            <person name="Harkins D.M."/>
            <person name="Durkin A.S."/>
            <person name="Brinkac L.M."/>
            <person name="Haft D.H."/>
            <person name="Selengut J.D."/>
            <person name="Sanka R."/>
            <person name="DePew J."/>
            <person name="Purushe J."/>
            <person name="Hartskeerl R.A."/>
            <person name="Ahmed A."/>
            <person name="van der Linden H."/>
            <person name="Goris M.G.A."/>
            <person name="Vinetz J.M."/>
            <person name="Sutton G.G."/>
            <person name="Nierman W.C."/>
            <person name="Fouts D.E."/>
        </authorList>
    </citation>
    <scope>NUCLEOTIDE SEQUENCE [LARGE SCALE GENOMIC DNA]</scope>
    <source>
        <strain evidence="2">5399</strain>
    </source>
</reference>
<dbReference type="Gene3D" id="3.40.50.1010">
    <property type="entry name" value="5'-nuclease"/>
    <property type="match status" value="1"/>
</dbReference>
<sequence length="161" mass="18643">MGIDDLIVYMLSFKRLKIVLDANVLYQALRAESGASRAILELIFEQKIKHSVSTPVFKEYEEVLKRDSSKKDLGIKDKEIKKILGFIAYVSFAQTIYHSFRPNLRDEDDNHFEELAIASNADYLITSNTKDYLVGNNLKFEDLKVITPSEFMKIWRVENES</sequence>
<protein>
    <submittedName>
        <fullName evidence="2">Toxin-antitoxin system toxin component, PIN family</fullName>
    </submittedName>
</protein>
<evidence type="ECO:0000259" key="1">
    <source>
        <dbReference type="SMART" id="SM00670"/>
    </source>
</evidence>
<dbReference type="RefSeq" id="WP_010569028.1">
    <property type="nucleotide sequence ID" value="NZ_AHMO02000010.1"/>
</dbReference>
<dbReference type="SUPFAM" id="SSF88723">
    <property type="entry name" value="PIN domain-like"/>
    <property type="match status" value="1"/>
</dbReference>
<dbReference type="PANTHER" id="PTHR34610">
    <property type="entry name" value="SSL7007 PROTEIN"/>
    <property type="match status" value="1"/>
</dbReference>
<accession>T0GEA9</accession>
<evidence type="ECO:0000313" key="2">
    <source>
        <dbReference type="EMBL" id="EQA43743.1"/>
    </source>
</evidence>
<dbReference type="InterPro" id="IPR002850">
    <property type="entry name" value="PIN_toxin-like"/>
</dbReference>
<dbReference type="InterPro" id="IPR029060">
    <property type="entry name" value="PIN-like_dom_sf"/>
</dbReference>
<organism evidence="2 3">
    <name type="scientific">Leptospira broomii serovar Hurstbridge str. 5399</name>
    <dbReference type="NCBI Taxonomy" id="1049789"/>
    <lineage>
        <taxon>Bacteria</taxon>
        <taxon>Pseudomonadati</taxon>
        <taxon>Spirochaetota</taxon>
        <taxon>Spirochaetia</taxon>
        <taxon>Leptospirales</taxon>
        <taxon>Leptospiraceae</taxon>
        <taxon>Leptospira</taxon>
    </lineage>
</organism>
<dbReference type="EMBL" id="AHMO02000010">
    <property type="protein sequence ID" value="EQA43743.1"/>
    <property type="molecule type" value="Genomic_DNA"/>
</dbReference>
<dbReference type="SMART" id="SM00670">
    <property type="entry name" value="PINc"/>
    <property type="match status" value="1"/>
</dbReference>
<dbReference type="AlphaFoldDB" id="T0GEA9"/>